<sequence>MKNRKFIIICNSIILLWMLISSSCEDMMGHYLDKAPGVDVTLDTIFSTQRNAETFIVNMYKVGIHTDLPKWDDLDGRRDAIYACTTDEAENGASWYWCQNFNNAAQNPNWSGDDGRRWVRWRAIRNTNILLEKINDVPSTEPNFKEQAAGQARFIRALNYFEMLKRYGGMPIVRKSLDMTDDLKIPRSTFAEMVDFIIGDCDTAAMLLPDKWSETFTGKATKGAALMLKSRTLLYAASPLFNSNTPYIDLPGNNDIPTYGSYDKNRWKKAADAAKAVIDWAPSGSIALVTNQGVDKNYRYVWEVPDNQEIILSTKFAGLEGYWYMAFKSINNFYISEAGTSVTFNFVKKYEKIDGTPQNWAPNGGDDLNQKYAELDPRFAQSVAYNGSYWNPDFPSLKMFQGTDEVAANQPPRIGCKGGHWLRKWIPGTLTSSTNAYVNWYLFRLAEAYLNYAEAINESEGPVAEAYDAVNIIRKRSGMPDFPPGLSQEEFRKKIRNERSIELAFEDHRLWDIYRWMIAEEDGVMRGNMWGLNIYRIGTSNEYRYEPYVFETRTFNKSMYLHPMMQNEINKGYLIQNPGW</sequence>
<dbReference type="InterPro" id="IPR011990">
    <property type="entry name" value="TPR-like_helical_dom_sf"/>
</dbReference>
<evidence type="ECO:0000259" key="7">
    <source>
        <dbReference type="Pfam" id="PF07980"/>
    </source>
</evidence>
<organism evidence="9 10">
    <name type="scientific">Parabacteroides segnis</name>
    <dbReference type="NCBI Taxonomy" id="2763058"/>
    <lineage>
        <taxon>Bacteria</taxon>
        <taxon>Pseudomonadati</taxon>
        <taxon>Bacteroidota</taxon>
        <taxon>Bacteroidia</taxon>
        <taxon>Bacteroidales</taxon>
        <taxon>Tannerellaceae</taxon>
        <taxon>Parabacteroides</taxon>
    </lineage>
</organism>
<dbReference type="Proteomes" id="UP000644010">
    <property type="component" value="Unassembled WGS sequence"/>
</dbReference>
<dbReference type="EMBL" id="JACOOI010000004">
    <property type="protein sequence ID" value="MBC5642363.1"/>
    <property type="molecule type" value="Genomic_DNA"/>
</dbReference>
<comment type="subcellular location">
    <subcellularLocation>
        <location evidence="1">Cell outer membrane</location>
    </subcellularLocation>
</comment>
<dbReference type="InterPro" id="IPR012944">
    <property type="entry name" value="SusD_RagB_dom"/>
</dbReference>
<dbReference type="InterPro" id="IPR033985">
    <property type="entry name" value="SusD-like_N"/>
</dbReference>
<comment type="caution">
    <text evidence="9">The sequence shown here is derived from an EMBL/GenBank/DDBJ whole genome shotgun (WGS) entry which is preliminary data.</text>
</comment>
<keyword evidence="4" id="KW-0472">Membrane</keyword>
<keyword evidence="5" id="KW-0998">Cell outer membrane</keyword>
<dbReference type="Pfam" id="PF14322">
    <property type="entry name" value="SusD-like_3"/>
    <property type="match status" value="1"/>
</dbReference>
<evidence type="ECO:0000256" key="6">
    <source>
        <dbReference type="SAM" id="SignalP"/>
    </source>
</evidence>
<reference evidence="9 10" key="1">
    <citation type="submission" date="2020-08" db="EMBL/GenBank/DDBJ databases">
        <title>Genome public.</title>
        <authorList>
            <person name="Liu C."/>
            <person name="Sun Q."/>
        </authorList>
    </citation>
    <scope>NUCLEOTIDE SEQUENCE [LARGE SCALE GENOMIC DNA]</scope>
    <source>
        <strain evidence="9 10">BX2</strain>
    </source>
</reference>
<name>A0ABR7DXV8_9BACT</name>
<dbReference type="SUPFAM" id="SSF48452">
    <property type="entry name" value="TPR-like"/>
    <property type="match status" value="1"/>
</dbReference>
<evidence type="ECO:0000256" key="4">
    <source>
        <dbReference type="ARBA" id="ARBA00023136"/>
    </source>
</evidence>
<evidence type="ECO:0000256" key="3">
    <source>
        <dbReference type="ARBA" id="ARBA00022729"/>
    </source>
</evidence>
<keyword evidence="3 6" id="KW-0732">Signal</keyword>
<gene>
    <name evidence="9" type="ORF">H8S77_05630</name>
</gene>
<protein>
    <submittedName>
        <fullName evidence="9">RagB/SusD family nutrient uptake outer membrane protein</fullName>
    </submittedName>
</protein>
<evidence type="ECO:0000313" key="9">
    <source>
        <dbReference type="EMBL" id="MBC5642363.1"/>
    </source>
</evidence>
<evidence type="ECO:0000256" key="2">
    <source>
        <dbReference type="ARBA" id="ARBA00006275"/>
    </source>
</evidence>
<keyword evidence="10" id="KW-1185">Reference proteome</keyword>
<comment type="similarity">
    <text evidence="2">Belongs to the SusD family.</text>
</comment>
<evidence type="ECO:0000313" key="10">
    <source>
        <dbReference type="Proteomes" id="UP000644010"/>
    </source>
</evidence>
<feature type="domain" description="RagB/SusD" evidence="7">
    <location>
        <begin position="338"/>
        <end position="580"/>
    </location>
</feature>
<evidence type="ECO:0000256" key="5">
    <source>
        <dbReference type="ARBA" id="ARBA00023237"/>
    </source>
</evidence>
<feature type="signal peptide" evidence="6">
    <location>
        <begin position="1"/>
        <end position="26"/>
    </location>
</feature>
<evidence type="ECO:0000259" key="8">
    <source>
        <dbReference type="Pfam" id="PF14322"/>
    </source>
</evidence>
<feature type="domain" description="SusD-like N-terminal" evidence="8">
    <location>
        <begin position="31"/>
        <end position="232"/>
    </location>
</feature>
<dbReference type="Pfam" id="PF07980">
    <property type="entry name" value="SusD_RagB"/>
    <property type="match status" value="1"/>
</dbReference>
<proteinExistence type="inferred from homology"/>
<feature type="chain" id="PRO_5047366086" evidence="6">
    <location>
        <begin position="27"/>
        <end position="580"/>
    </location>
</feature>
<accession>A0ABR7DXV8</accession>
<dbReference type="Gene3D" id="1.25.40.390">
    <property type="match status" value="1"/>
</dbReference>
<dbReference type="PROSITE" id="PS51257">
    <property type="entry name" value="PROKAR_LIPOPROTEIN"/>
    <property type="match status" value="1"/>
</dbReference>
<evidence type="ECO:0000256" key="1">
    <source>
        <dbReference type="ARBA" id="ARBA00004442"/>
    </source>
</evidence>